<protein>
    <recommendedName>
        <fullName evidence="3">Carbohydrate kinase PfkB domain-containing protein</fullName>
    </recommendedName>
</protein>
<dbReference type="InterPro" id="IPR029056">
    <property type="entry name" value="Ribokinase-like"/>
</dbReference>
<dbReference type="AlphaFoldDB" id="A0A1F7UNB1"/>
<evidence type="ECO:0000313" key="4">
    <source>
        <dbReference type="EMBL" id="OGL79780.1"/>
    </source>
</evidence>
<organism evidence="4 5">
    <name type="scientific">Candidatus Uhrbacteria bacterium RIFCSPHIGHO2_12_FULL_57_11</name>
    <dbReference type="NCBI Taxonomy" id="1802398"/>
    <lineage>
        <taxon>Bacteria</taxon>
        <taxon>Candidatus Uhriibacteriota</taxon>
    </lineage>
</organism>
<dbReference type="GO" id="GO:0016301">
    <property type="term" value="F:kinase activity"/>
    <property type="evidence" value="ECO:0007669"/>
    <property type="project" value="UniProtKB-KW"/>
</dbReference>
<accession>A0A1F7UNB1</accession>
<dbReference type="EMBL" id="MGEG01000006">
    <property type="protein sequence ID" value="OGL79780.1"/>
    <property type="molecule type" value="Genomic_DNA"/>
</dbReference>
<reference evidence="4 5" key="1">
    <citation type="journal article" date="2016" name="Nat. Commun.">
        <title>Thousands of microbial genomes shed light on interconnected biogeochemical processes in an aquifer system.</title>
        <authorList>
            <person name="Anantharaman K."/>
            <person name="Brown C.T."/>
            <person name="Hug L.A."/>
            <person name="Sharon I."/>
            <person name="Castelle C.J."/>
            <person name="Probst A.J."/>
            <person name="Thomas B.C."/>
            <person name="Singh A."/>
            <person name="Wilkins M.J."/>
            <person name="Karaoz U."/>
            <person name="Brodie E.L."/>
            <person name="Williams K.H."/>
            <person name="Hubbard S.S."/>
            <person name="Banfield J.F."/>
        </authorList>
    </citation>
    <scope>NUCLEOTIDE SEQUENCE [LARGE SCALE GENOMIC DNA]</scope>
</reference>
<evidence type="ECO:0000259" key="3">
    <source>
        <dbReference type="Pfam" id="PF00294"/>
    </source>
</evidence>
<keyword evidence="2" id="KW-0418">Kinase</keyword>
<dbReference type="PANTHER" id="PTHR10584:SF166">
    <property type="entry name" value="RIBOKINASE"/>
    <property type="match status" value="1"/>
</dbReference>
<evidence type="ECO:0000256" key="2">
    <source>
        <dbReference type="ARBA" id="ARBA00022777"/>
    </source>
</evidence>
<gene>
    <name evidence="4" type="ORF">A3F28_03950</name>
</gene>
<dbReference type="InterPro" id="IPR011611">
    <property type="entry name" value="PfkB_dom"/>
</dbReference>
<name>A0A1F7UNB1_9BACT</name>
<dbReference type="Proteomes" id="UP000176598">
    <property type="component" value="Unassembled WGS sequence"/>
</dbReference>
<dbReference type="GO" id="GO:0005829">
    <property type="term" value="C:cytosol"/>
    <property type="evidence" value="ECO:0007669"/>
    <property type="project" value="TreeGrafter"/>
</dbReference>
<evidence type="ECO:0000313" key="5">
    <source>
        <dbReference type="Proteomes" id="UP000176598"/>
    </source>
</evidence>
<proteinExistence type="predicted"/>
<evidence type="ECO:0000256" key="1">
    <source>
        <dbReference type="ARBA" id="ARBA00022679"/>
    </source>
</evidence>
<dbReference type="Gene3D" id="3.40.1190.20">
    <property type="match status" value="1"/>
</dbReference>
<dbReference type="SUPFAM" id="SSF53613">
    <property type="entry name" value="Ribokinase-like"/>
    <property type="match status" value="1"/>
</dbReference>
<feature type="domain" description="Carbohydrate kinase PfkB" evidence="3">
    <location>
        <begin position="47"/>
        <end position="310"/>
    </location>
</feature>
<keyword evidence="1" id="KW-0808">Transferase</keyword>
<sequence>MVQRGFDVITIGAATIDAFVWAKEFREVKSRVFPTGVGECFSLGSKIDIDKFVQTTGGGATNCAATFANFKLKTACVTRVGDDLFGEGIVRDLKRHGIGTDLVMVVKDERTAFSTILVVPSGERTVLVYRGASERFDPAEIAWPKLKTKWFYVTNLAGNLAMLERIVKTAKRAKAQVLYNPGKADIRRGIGHLRTLLGGVAVLDLNREEAAELTGKPLGEVKEMLRGLQKITRGIVLLTDGDRGGYYFDGKRMLFAKPRDIKALNRTGAGDAFGSGFLVGWMKKKEPVFALQLGTENAEGVIQKIGAKAGLLTDMPSVKTLAQVKVKVI</sequence>
<dbReference type="PANTHER" id="PTHR10584">
    <property type="entry name" value="SUGAR KINASE"/>
    <property type="match status" value="1"/>
</dbReference>
<dbReference type="Pfam" id="PF00294">
    <property type="entry name" value="PfkB"/>
    <property type="match status" value="1"/>
</dbReference>
<comment type="caution">
    <text evidence="4">The sequence shown here is derived from an EMBL/GenBank/DDBJ whole genome shotgun (WGS) entry which is preliminary data.</text>
</comment>